<feature type="region of interest" description="Disordered" evidence="6">
    <location>
        <begin position="1003"/>
        <end position="1032"/>
    </location>
</feature>
<feature type="domain" description="C2H2-type" evidence="7">
    <location>
        <begin position="365"/>
        <end position="392"/>
    </location>
</feature>
<dbReference type="SUPFAM" id="SSF57667">
    <property type="entry name" value="beta-beta-alpha zinc fingers"/>
    <property type="match status" value="4"/>
</dbReference>
<feature type="compositionally biased region" description="Low complexity" evidence="6">
    <location>
        <begin position="646"/>
        <end position="655"/>
    </location>
</feature>
<feature type="region of interest" description="Disordered" evidence="6">
    <location>
        <begin position="1447"/>
        <end position="1473"/>
    </location>
</feature>
<feature type="compositionally biased region" description="Polar residues" evidence="6">
    <location>
        <begin position="726"/>
        <end position="737"/>
    </location>
</feature>
<dbReference type="InterPro" id="IPR050688">
    <property type="entry name" value="Zinc_finger/UBP_domain"/>
</dbReference>
<feature type="compositionally biased region" description="Low complexity" evidence="6">
    <location>
        <begin position="1883"/>
        <end position="1898"/>
    </location>
</feature>
<feature type="region of interest" description="Disordered" evidence="6">
    <location>
        <begin position="635"/>
        <end position="693"/>
    </location>
</feature>
<feature type="compositionally biased region" description="Acidic residues" evidence="6">
    <location>
        <begin position="2190"/>
        <end position="2200"/>
    </location>
</feature>
<keyword evidence="2" id="KW-0677">Repeat</keyword>
<feature type="compositionally biased region" description="Low complexity" evidence="6">
    <location>
        <begin position="1859"/>
        <end position="1870"/>
    </location>
</feature>
<dbReference type="GO" id="GO:0045944">
    <property type="term" value="P:positive regulation of transcription by RNA polymerase II"/>
    <property type="evidence" value="ECO:0007669"/>
    <property type="project" value="TreeGrafter"/>
</dbReference>
<dbReference type="GeneID" id="112688752"/>
<feature type="region of interest" description="Disordered" evidence="6">
    <location>
        <begin position="1242"/>
        <end position="1261"/>
    </location>
</feature>
<feature type="region of interest" description="Disordered" evidence="6">
    <location>
        <begin position="43"/>
        <end position="81"/>
    </location>
</feature>
<feature type="compositionally biased region" description="Polar residues" evidence="6">
    <location>
        <begin position="1009"/>
        <end position="1018"/>
    </location>
</feature>
<proteinExistence type="predicted"/>
<dbReference type="PROSITE" id="PS00028">
    <property type="entry name" value="ZINC_FINGER_C2H2_1"/>
    <property type="match status" value="7"/>
</dbReference>
<dbReference type="InterPro" id="IPR013087">
    <property type="entry name" value="Znf_C2H2_type"/>
</dbReference>
<sequence length="2312" mass="259125">MSSSVFAPSWGPELASLMEQRYRRYLDFFGTFKYTNMVKTASSAASAGSSRDHQQKSANMSRMKYSLQQTSSSAPSSSTTTTATMALPQCKVKRNYACAKCAYYTQNPRSFLHHQKNVHAERLKVYECSHCLYASKHSQKLQRHVQMVHRSSSKGTSKGHGNKKNGNSKPLLVPPVRIRVQRSSEKHTEQQLGELVIVENVDVRDPANDTEDIEEDIEEDEADEDEEGIEEEEEQNLDEDIGEEEEAGEEEEEVDDEETEDCSEEGSPDQDEFSTAAESPRTADATPPPAKPLSSKKQYKLEKQSANFIRCSVCPFGSHSQTLVNRHEKTAHLKKKFFRCMKCNYVTHMRARYTKHVKYHTMPIIKCADCDFSTPYKWNLDRHNRNHSTSAPGTYKCSHCSFSADIKQSLTVHETNHHVPPVGGVSTGVGMHRRRYRVGASDAPGSKVDGTEIVTYECTKDGGIVEIISETMTGSANKNTGSNSTVVKKTTTVTSPSTASVLNTTTATTPTTSPPLSVIPALNALDTKSAATEENKLPPARRPMPRLIPLVDQKVQRRPPMIIRLQQPTSPSADDNANVDDYYNVAAGQSALSDFASLIDDHEDDDGGATFDGCYYAGRDSPTTEPTGIAASLAAADRRPSGGGSSSSTSPKSKTASFFDKLKTVDSRPAASNDDDDDDQEAQQQQQHPMENRIFVWNTAAISAPRDEDAVVAVTADDDEDGVEQHSVTITPTNGRTPMTERGAEEEQPEEPYPTSPVLLKRQIPPPNVRKEGKMYKTVFKCPHCTFWAATASRFHVHIVGHLNRKPFECSCCAYRSNWRWDITKHIRLKSARKSGGEESALAAYSHQGAKVLMTDETGRRNYSKYNRYLTVMEMDITDGADRAAGGDCEDGKGLASKKSVGGGITRKRRTMPIIGKVQTKGPTLKAATGAGGTVKRFKIVLNSNQAQKQNNAAKQHHPPLQPPPIAGGDNRGKTVWKCKKCFFRDCDRLTVLNHVKQHYKNGEFGNRSGFQQNSSQLRDADDDTTSNNQTKVGTKKLIELNEISEQKMSVTDCRKTKTPITRTSADKLLLLSTNPKSLMLYDDENFLSCPLCDVACSRGELKDHIQRIHIPEETKYRCEYCPFWSEEKKAMLDHMMFAHEFDDGSVNTDFNASDINYQIGQRDESNSNSIIEYEDNDERIEECGSSNDTSVNMEMFDSGSGDNTTMISNMEVVYGTNDENLIAETVECKLGFDDNDGDTSVNTTSKSFEKTRSDNNVNDSMVTCEYSDGEDDEHAEDDGINTKTNTSAADPVSEDTNDSPEEGADQLFECTECWYFSNNKRDINAHKQLHAKRGALYSCTQCVFNVTKSAVLYNHYRYGHVVEEPELQYPEDSVVRAGQRDMILKNSEKDMDDKTFNAAAEAENTSGPPMVWSYNKSSVPTFFKVFKCRYCPHTNRRRHNTIEHERMHSDHPDHQHHREQQQRAAGSSITQSPMHPCKRCTYVCNNAGVLASHTKVHSTSYGCATVGFYDGSISDSVQLQALEHVIKLEQQLLLDKDYDDNYDNDSQDDTKYTEFDDPELKFCPYCPARFFFHFDLRCHIRFHKSYGWPHSCDCCSFTARSQNHVSSHEVVHCDEYAQRTEELLNSGYPVSQQFPRPSEYTESVTDDSFSCPRQRSWSLPQSVKNDDKTDSLDSDGRQSRRIKRLRNSDITAEPSSSPEKQELAEKTTKRRRRSTAIDMTANTTNTKTSPHMPLPVKTGVAMKTTSSAANKTLNNTKAVALKSASNSATTAKTKLTKSNYVRQFMCDQCPGRFFKSAALQYHKTLHGGPGRHHCRRCNYAVSTYGNLIRHEAVHRDLPPREKVKFVTSKVPKSKDTSTADNSASSATTTMLSPQELPPLVTNNTNDNYDDSNSSAAAQDDEFPLDPEFGTIMLGNPDFYYPTTLKNGVAQPKRYKCPKCPTAFDKRDQYAMHLTLHGAQDKYRCDKCDYSVKYTANFVQHQRKHARDAEIRKNFKQEAERSKMIAAQEKASNALRDRRRSTTNDRQLVTLEPRETKFRNEISDRQTAYELNAAYGPTSIVKDGSGETLALYRCTHCPYETDLRVQLERHIAHHQDTKSGRNSVDGSSPTATKRSWKRACRFCSYRTYGESDLTEHTRVHFLRSTGVVLASLAAVAANGKVSGNDIIDSSDHVEFHGKRIVYNNRRRENDSEEKDDDNAVDNDVSQPVVDEDPFFVFKDRGTDYAIGTGAGSNNTTTGKPSRFSPEVKRPKMLIDINDNRTSGCATDKTEKEKTSFVRFINGGKRLELLDNRNEVDTPPPIEIEVKKKKSKK</sequence>
<evidence type="ECO:0000256" key="4">
    <source>
        <dbReference type="ARBA" id="ARBA00022833"/>
    </source>
</evidence>
<feature type="compositionally biased region" description="Acidic residues" evidence="6">
    <location>
        <begin position="208"/>
        <end position="272"/>
    </location>
</feature>
<feature type="region of interest" description="Disordered" evidence="6">
    <location>
        <begin position="148"/>
        <end position="176"/>
    </location>
</feature>
<dbReference type="OrthoDB" id="6417347at2759"/>
<feature type="region of interest" description="Disordered" evidence="6">
    <location>
        <begin position="1267"/>
        <end position="1304"/>
    </location>
</feature>
<keyword evidence="3 5" id="KW-0863">Zinc-finger</keyword>
<keyword evidence="1" id="KW-0479">Metal-binding</keyword>
<feature type="domain" description="C2H2-type" evidence="7">
    <location>
        <begin position="1813"/>
        <end position="1840"/>
    </location>
</feature>
<feature type="region of interest" description="Disordered" evidence="6">
    <location>
        <begin position="1846"/>
        <end position="1902"/>
    </location>
</feature>
<gene>
    <name evidence="9" type="primary">LOC112688752</name>
</gene>
<dbReference type="Gene3D" id="3.30.160.60">
    <property type="entry name" value="Classic Zinc Finger"/>
    <property type="match status" value="8"/>
</dbReference>
<feature type="domain" description="C2H2-type" evidence="7">
    <location>
        <begin position="1427"/>
        <end position="1454"/>
    </location>
</feature>
<dbReference type="GO" id="GO:0005634">
    <property type="term" value="C:nucleus"/>
    <property type="evidence" value="ECO:0007669"/>
    <property type="project" value="TreeGrafter"/>
</dbReference>
<feature type="compositionally biased region" description="Polar residues" evidence="6">
    <location>
        <begin position="1689"/>
        <end position="1699"/>
    </location>
</feature>
<dbReference type="RefSeq" id="XP_025417888.1">
    <property type="nucleotide sequence ID" value="XM_025562103.1"/>
</dbReference>
<keyword evidence="8" id="KW-1185">Reference proteome</keyword>
<name>A0A8B8G4Y7_9HEMI</name>
<evidence type="ECO:0000256" key="6">
    <source>
        <dbReference type="SAM" id="MobiDB-lite"/>
    </source>
</evidence>
<feature type="domain" description="C2H2-type" evidence="7">
    <location>
        <begin position="1338"/>
        <end position="1366"/>
    </location>
</feature>
<feature type="region of interest" description="Disordered" evidence="6">
    <location>
        <begin position="717"/>
        <end position="766"/>
    </location>
</feature>
<accession>A0A8B8G4Y7</accession>
<evidence type="ECO:0000259" key="7">
    <source>
        <dbReference type="PROSITE" id="PS50157"/>
    </source>
</evidence>
<feature type="region of interest" description="Disordered" evidence="6">
    <location>
        <begin position="200"/>
        <end position="299"/>
    </location>
</feature>
<evidence type="ECO:0000256" key="5">
    <source>
        <dbReference type="PROSITE-ProRule" id="PRU00042"/>
    </source>
</evidence>
<feature type="compositionally biased region" description="Acidic residues" evidence="6">
    <location>
        <begin position="1293"/>
        <end position="1304"/>
    </location>
</feature>
<protein>
    <submittedName>
        <fullName evidence="9">Uncharacterized protein LOC112688752</fullName>
    </submittedName>
</protein>
<reference evidence="9" key="1">
    <citation type="submission" date="2025-08" db="UniProtKB">
        <authorList>
            <consortium name="RefSeq"/>
        </authorList>
    </citation>
    <scope>IDENTIFICATION</scope>
    <source>
        <tissue evidence="9">Whole body</tissue>
    </source>
</reference>
<feature type="region of interest" description="Disordered" evidence="6">
    <location>
        <begin position="2290"/>
        <end position="2312"/>
    </location>
</feature>
<feature type="compositionally biased region" description="Basic and acidic residues" evidence="6">
    <location>
        <begin position="1665"/>
        <end position="1679"/>
    </location>
</feature>
<dbReference type="PANTHER" id="PTHR24403">
    <property type="entry name" value="ZINC FINGER PROTEIN"/>
    <property type="match status" value="1"/>
</dbReference>
<evidence type="ECO:0000313" key="8">
    <source>
        <dbReference type="Proteomes" id="UP000694846"/>
    </source>
</evidence>
<feature type="compositionally biased region" description="Polar residues" evidence="6">
    <location>
        <begin position="1721"/>
        <end position="1730"/>
    </location>
</feature>
<dbReference type="PROSITE" id="PS50157">
    <property type="entry name" value="ZINC_FINGER_C2H2_2"/>
    <property type="match status" value="8"/>
</dbReference>
<dbReference type="Proteomes" id="UP000694846">
    <property type="component" value="Unplaced"/>
</dbReference>
<dbReference type="GO" id="GO:0008270">
    <property type="term" value="F:zinc ion binding"/>
    <property type="evidence" value="ECO:0007669"/>
    <property type="project" value="UniProtKB-KW"/>
</dbReference>
<feature type="domain" description="C2H2-type" evidence="7">
    <location>
        <begin position="1935"/>
        <end position="1962"/>
    </location>
</feature>
<feature type="compositionally biased region" description="Polar residues" evidence="6">
    <location>
        <begin position="1629"/>
        <end position="1664"/>
    </location>
</feature>
<feature type="compositionally biased region" description="Low complexity" evidence="6">
    <location>
        <begin position="70"/>
        <end position="81"/>
    </location>
</feature>
<feature type="compositionally biased region" description="Basic and acidic residues" evidence="6">
    <location>
        <begin position="1447"/>
        <end position="1462"/>
    </location>
</feature>
<feature type="region of interest" description="Disordered" evidence="6">
    <location>
        <begin position="1628"/>
        <end position="1736"/>
    </location>
</feature>
<evidence type="ECO:0000256" key="2">
    <source>
        <dbReference type="ARBA" id="ARBA00022737"/>
    </source>
</evidence>
<feature type="region of interest" description="Disordered" evidence="6">
    <location>
        <begin position="948"/>
        <end position="970"/>
    </location>
</feature>
<evidence type="ECO:0000313" key="9">
    <source>
        <dbReference type="RefSeq" id="XP_025417888.1"/>
    </source>
</evidence>
<dbReference type="SMART" id="SM00355">
    <property type="entry name" value="ZnF_C2H2"/>
    <property type="match status" value="23"/>
</dbReference>
<dbReference type="PANTHER" id="PTHR24403:SF67">
    <property type="entry name" value="FI01116P-RELATED"/>
    <property type="match status" value="1"/>
</dbReference>
<evidence type="ECO:0000256" key="3">
    <source>
        <dbReference type="ARBA" id="ARBA00022771"/>
    </source>
</evidence>
<feature type="domain" description="C2H2-type" evidence="7">
    <location>
        <begin position="126"/>
        <end position="154"/>
    </location>
</feature>
<evidence type="ECO:0000256" key="1">
    <source>
        <dbReference type="ARBA" id="ARBA00022723"/>
    </source>
</evidence>
<feature type="compositionally biased region" description="Acidic residues" evidence="6">
    <location>
        <begin position="1268"/>
        <end position="1280"/>
    </location>
</feature>
<organism evidence="8 9">
    <name type="scientific">Sipha flava</name>
    <name type="common">yellow sugarcane aphid</name>
    <dbReference type="NCBI Taxonomy" id="143950"/>
    <lineage>
        <taxon>Eukaryota</taxon>
        <taxon>Metazoa</taxon>
        <taxon>Ecdysozoa</taxon>
        <taxon>Arthropoda</taxon>
        <taxon>Hexapoda</taxon>
        <taxon>Insecta</taxon>
        <taxon>Pterygota</taxon>
        <taxon>Neoptera</taxon>
        <taxon>Paraneoptera</taxon>
        <taxon>Hemiptera</taxon>
        <taxon>Sternorrhyncha</taxon>
        <taxon>Aphidomorpha</taxon>
        <taxon>Aphidoidea</taxon>
        <taxon>Aphididae</taxon>
        <taxon>Sipha</taxon>
    </lineage>
</organism>
<dbReference type="InterPro" id="IPR036236">
    <property type="entry name" value="Znf_C2H2_sf"/>
</dbReference>
<feature type="region of interest" description="Disordered" evidence="6">
    <location>
        <begin position="2184"/>
        <end position="2205"/>
    </location>
</feature>
<feature type="domain" description="C2H2-type" evidence="7">
    <location>
        <begin position="1963"/>
        <end position="1990"/>
    </location>
</feature>
<feature type="domain" description="C2H2-type" evidence="7">
    <location>
        <begin position="1785"/>
        <end position="1812"/>
    </location>
</feature>
<keyword evidence="4" id="KW-0862">Zinc</keyword>